<proteinExistence type="predicted"/>
<keyword evidence="2" id="KW-1185">Reference proteome</keyword>
<evidence type="ECO:0000313" key="1">
    <source>
        <dbReference type="EMBL" id="PXW78362.1"/>
    </source>
</evidence>
<protein>
    <submittedName>
        <fullName evidence="1">Uncharacterized protein</fullName>
    </submittedName>
</protein>
<dbReference type="Proteomes" id="UP000248014">
    <property type="component" value="Unassembled WGS sequence"/>
</dbReference>
<organism evidence="1 2">
    <name type="scientific">Blastomonas natatoria</name>
    <dbReference type="NCBI Taxonomy" id="34015"/>
    <lineage>
        <taxon>Bacteria</taxon>
        <taxon>Pseudomonadati</taxon>
        <taxon>Pseudomonadota</taxon>
        <taxon>Alphaproteobacteria</taxon>
        <taxon>Sphingomonadales</taxon>
        <taxon>Sphingomonadaceae</taxon>
        <taxon>Blastomonas</taxon>
    </lineage>
</organism>
<gene>
    <name evidence="1" type="ORF">C7451_10232</name>
</gene>
<accession>A0A2V3V962</accession>
<dbReference type="EMBL" id="QJJM01000002">
    <property type="protein sequence ID" value="PXW78362.1"/>
    <property type="molecule type" value="Genomic_DNA"/>
</dbReference>
<name>A0A2V3V962_9SPHN</name>
<reference evidence="1 2" key="1">
    <citation type="submission" date="2018-05" db="EMBL/GenBank/DDBJ databases">
        <title>Genomic Encyclopedia of Type Strains, Phase IV (KMG-IV): sequencing the most valuable type-strain genomes for metagenomic binning, comparative biology and taxonomic classification.</title>
        <authorList>
            <person name="Goeker M."/>
        </authorList>
    </citation>
    <scope>NUCLEOTIDE SEQUENCE [LARGE SCALE GENOMIC DNA]</scope>
    <source>
        <strain evidence="1 2">DSM 3183</strain>
    </source>
</reference>
<sequence length="55" mass="6324">MAPRDLWKPATFTELPYVNVKSIRPYVKNGFLCQITYHFADSEVAFGHHADISIK</sequence>
<comment type="caution">
    <text evidence="1">The sequence shown here is derived from an EMBL/GenBank/DDBJ whole genome shotgun (WGS) entry which is preliminary data.</text>
</comment>
<dbReference type="AlphaFoldDB" id="A0A2V3V962"/>
<evidence type="ECO:0000313" key="2">
    <source>
        <dbReference type="Proteomes" id="UP000248014"/>
    </source>
</evidence>